<evidence type="ECO:0000313" key="1">
    <source>
        <dbReference type="EMBL" id="TMQ76470.1"/>
    </source>
</evidence>
<dbReference type="Proteomes" id="UP000306324">
    <property type="component" value="Unassembled WGS sequence"/>
</dbReference>
<organism evidence="1 2">
    <name type="scientific">Candidatus Accumulibacter phosphatis</name>
    <dbReference type="NCBI Taxonomy" id="327160"/>
    <lineage>
        <taxon>Bacteria</taxon>
        <taxon>Pseudomonadati</taxon>
        <taxon>Pseudomonadota</taxon>
        <taxon>Betaproteobacteria</taxon>
        <taxon>Candidatus Accumulibacter</taxon>
    </lineage>
</organism>
<keyword evidence="2" id="KW-1185">Reference proteome</keyword>
<proteinExistence type="predicted"/>
<comment type="caution">
    <text evidence="1">The sequence shown here is derived from an EMBL/GenBank/DDBJ whole genome shotgun (WGS) entry which is preliminary data.</text>
</comment>
<accession>A0A5S4EM57</accession>
<reference evidence="1 2" key="1">
    <citation type="submission" date="2019-04" db="EMBL/GenBank/DDBJ databases">
        <title>A novel phosphate-accumulating bacterium identified in bioreactor for phosphate removal from wastewater.</title>
        <authorList>
            <person name="Kotlyarov R.Y."/>
            <person name="Beletsky A.V."/>
            <person name="Kallistova A.Y."/>
            <person name="Dorofeev A.G."/>
            <person name="Nikolaev Y.Y."/>
            <person name="Pimenov N.V."/>
            <person name="Ravin N.V."/>
            <person name="Mardanov A.V."/>
        </authorList>
    </citation>
    <scope>NUCLEOTIDE SEQUENCE [LARGE SCALE GENOMIC DNA]</scope>
    <source>
        <strain evidence="1 2">Bin19</strain>
    </source>
</reference>
<name>A0A5S4EM57_9PROT</name>
<sequence>MISFSFLDGLPKFNTVLAICWQPHADTTVLHMIFTYMHEHSAVIFDAERR</sequence>
<evidence type="ECO:0000313" key="2">
    <source>
        <dbReference type="Proteomes" id="UP000306324"/>
    </source>
</evidence>
<protein>
    <submittedName>
        <fullName evidence="1">Uncharacterized protein</fullName>
    </submittedName>
</protein>
<dbReference type="AlphaFoldDB" id="A0A5S4EM57"/>
<gene>
    <name evidence="1" type="ORF">ACCUM_4320</name>
</gene>
<dbReference type="EMBL" id="SWAD01000050">
    <property type="protein sequence ID" value="TMQ76470.1"/>
    <property type="molecule type" value="Genomic_DNA"/>
</dbReference>